<feature type="domain" description="mRNA triphosphatase Cet1-like" evidence="10">
    <location>
        <begin position="597"/>
        <end position="834"/>
    </location>
</feature>
<keyword evidence="12" id="KW-1185">Reference proteome</keyword>
<accession>A0AB34KXG4</accession>
<gene>
    <name evidence="11" type="ORF">WHR41_03196</name>
</gene>
<dbReference type="Gene3D" id="3.20.100.10">
    <property type="entry name" value="mRNA triphosphatase Cet1-like"/>
    <property type="match status" value="1"/>
</dbReference>
<feature type="region of interest" description="Disordered" evidence="9">
    <location>
        <begin position="443"/>
        <end position="570"/>
    </location>
</feature>
<evidence type="ECO:0000256" key="9">
    <source>
        <dbReference type="SAM" id="MobiDB-lite"/>
    </source>
</evidence>
<sequence length="873" mass="95614">MDLSSVLNTNSAPEPKPPQSSSPAAQRQSHPPSFAPPPGANGPPASFSQHPSHQSTPQYAPPLHEHRSPTGSIGFHSKGATPLHAPSNAAPGQYPFPQHASQSPVATHPSQQYPQYGGHSSATPGSRPMSHGYQQQPPTPSQMPPGGVPPGFPQYSSSHSPTPPSHHTQTPHSVRQSPLNTFAHPPQPPSAQQHHYQHSQPSTPLGPPSLQYQRTSGHGSHAEVFSPSHHRNFSGASNGMAAGSPAQHQPSVGNLIDSPSAYSRQSPQVRRTSDYLSQGERERSLSVSPKTKVVPRLPSHGSRQSSVNEGYSARTSSHPQPYEAQSHVQSPVAGRQIGVAQSSFVNSASDVTQMGSRSSQVSYSDAPSQPAPQTPLFSNAAHPQHQNQKMGMDNLLTPSQEVPSSDRSSTTARNHSIDARSSAVAQSPRYMDVKQEPASHALLQQPVQPAMRSVSNGDFDQKSTDSRKRPADHEPVSEPPTKREKKRKYAERPIWATLARSNPRFDGANGLNGQNGRPPPRQQQQQLHHQQQARSTPQLARAPHPHQRANGHPQTNGAPVPAEPWLQDPPLDTDLIRARSVLGPWEKTFKYNTPIPSMLRVVQDWFWSLLEQHADIGTDPRTGTIEIEAKIGTLVRSGERDRAQGPLMSVGVLHPSLNSQYRFESRMEEPEHEAMNKFLNSTAQASMAPGRVHMQYEHLYQTDTFATLSPAGLAALPPIVQRKPLHGRELRLRTTRNTKTKQVIAHIIKVPLGDLHIQNPGEPYDCRISMNLEVNLDRPDLRLEDLVEPPAHDKPPPPERRKDRLSYKHLAYSVDLTKVESAGVPPKYELELEVDANVLRAQIARVKKGQESAYGDVVSGFLDNATFLMRQAP</sequence>
<feature type="compositionally biased region" description="Low complexity" evidence="9">
    <location>
        <begin position="190"/>
        <end position="202"/>
    </location>
</feature>
<dbReference type="AlphaFoldDB" id="A0AB34KXG4"/>
<keyword evidence="5 8" id="KW-0378">Hydrolase</keyword>
<keyword evidence="8" id="KW-0506">mRNA capping</keyword>
<organism evidence="11 12">
    <name type="scientific">Cladosporium halotolerans</name>
    <dbReference type="NCBI Taxonomy" id="1052096"/>
    <lineage>
        <taxon>Eukaryota</taxon>
        <taxon>Fungi</taxon>
        <taxon>Dikarya</taxon>
        <taxon>Ascomycota</taxon>
        <taxon>Pezizomycotina</taxon>
        <taxon>Dothideomycetes</taxon>
        <taxon>Dothideomycetidae</taxon>
        <taxon>Cladosporiales</taxon>
        <taxon>Cladosporiaceae</taxon>
        <taxon>Cladosporium</taxon>
    </lineage>
</organism>
<evidence type="ECO:0000256" key="3">
    <source>
        <dbReference type="ARBA" id="ARBA00006345"/>
    </source>
</evidence>
<dbReference type="SUPFAM" id="SSF55154">
    <property type="entry name" value="CYTH-like phosphatases"/>
    <property type="match status" value="1"/>
</dbReference>
<evidence type="ECO:0000313" key="12">
    <source>
        <dbReference type="Proteomes" id="UP000803884"/>
    </source>
</evidence>
<dbReference type="PANTHER" id="PTHR28118:SF1">
    <property type="entry name" value="POLYNUCLEOTIDE 5'-TRIPHOSPHATASE CTL1-RELATED"/>
    <property type="match status" value="1"/>
</dbReference>
<dbReference type="InterPro" id="IPR040343">
    <property type="entry name" value="Cet1/Ctl1"/>
</dbReference>
<evidence type="ECO:0000256" key="7">
    <source>
        <dbReference type="ARBA" id="ARBA00047740"/>
    </source>
</evidence>
<dbReference type="EMBL" id="JAAQHG020000008">
    <property type="protein sequence ID" value="KAL1588003.1"/>
    <property type="molecule type" value="Genomic_DNA"/>
</dbReference>
<evidence type="ECO:0000256" key="1">
    <source>
        <dbReference type="ARBA" id="ARBA00001946"/>
    </source>
</evidence>
<evidence type="ECO:0000256" key="6">
    <source>
        <dbReference type="ARBA" id="ARBA00023242"/>
    </source>
</evidence>
<dbReference type="GeneID" id="96004640"/>
<evidence type="ECO:0000259" key="10">
    <source>
        <dbReference type="Pfam" id="PF02940"/>
    </source>
</evidence>
<evidence type="ECO:0000256" key="4">
    <source>
        <dbReference type="ARBA" id="ARBA00022664"/>
    </source>
</evidence>
<dbReference type="InterPro" id="IPR004206">
    <property type="entry name" value="mRNA_triPase_Cet1"/>
</dbReference>
<feature type="compositionally biased region" description="Polar residues" evidence="9">
    <location>
        <begin position="99"/>
        <end position="124"/>
    </location>
</feature>
<feature type="compositionally biased region" description="Polar residues" evidence="9">
    <location>
        <begin position="260"/>
        <end position="276"/>
    </location>
</feature>
<evidence type="ECO:0000256" key="2">
    <source>
        <dbReference type="ARBA" id="ARBA00004123"/>
    </source>
</evidence>
<proteinExistence type="inferred from homology"/>
<dbReference type="InterPro" id="IPR033469">
    <property type="entry name" value="CYTH-like_dom_sf"/>
</dbReference>
<feature type="compositionally biased region" description="Polar residues" evidence="9">
    <location>
        <begin position="301"/>
        <end position="319"/>
    </location>
</feature>
<evidence type="ECO:0000313" key="11">
    <source>
        <dbReference type="EMBL" id="KAL1588003.1"/>
    </source>
</evidence>
<feature type="compositionally biased region" description="Polar residues" evidence="9">
    <location>
        <begin position="348"/>
        <end position="367"/>
    </location>
</feature>
<keyword evidence="4 8" id="KW-0507">mRNA processing</keyword>
<dbReference type="Proteomes" id="UP000803884">
    <property type="component" value="Unassembled WGS sequence"/>
</dbReference>
<feature type="compositionally biased region" description="Low complexity" evidence="9">
    <location>
        <begin position="21"/>
        <end position="32"/>
    </location>
</feature>
<comment type="subcellular location">
    <subcellularLocation>
        <location evidence="2 8">Nucleus</location>
    </subcellularLocation>
</comment>
<dbReference type="PANTHER" id="PTHR28118">
    <property type="entry name" value="POLYNUCLEOTIDE 5'-TRIPHOSPHATASE-RELATED"/>
    <property type="match status" value="1"/>
</dbReference>
<feature type="compositionally biased region" description="Basic and acidic residues" evidence="9">
    <location>
        <begin position="459"/>
        <end position="482"/>
    </location>
</feature>
<comment type="subunit">
    <text evidence="8">Heterodimer. The mRNA-capping enzyme is composed of two separate chains alpha and beta, respectively a mRNA guanylyltransferase and an mRNA 5'-triphosphate monophosphatase.</text>
</comment>
<dbReference type="GO" id="GO:0004651">
    <property type="term" value="F:polynucleotide 5'-phosphatase activity"/>
    <property type="evidence" value="ECO:0007669"/>
    <property type="project" value="UniProtKB-UniRule"/>
</dbReference>
<dbReference type="InterPro" id="IPR037009">
    <property type="entry name" value="mRNA_triPase_Cet1_sf"/>
</dbReference>
<feature type="compositionally biased region" description="Polar residues" evidence="9">
    <location>
        <begin position="1"/>
        <end position="10"/>
    </location>
</feature>
<feature type="region of interest" description="Disordered" evidence="9">
    <location>
        <begin position="348"/>
        <end position="431"/>
    </location>
</feature>
<feature type="compositionally biased region" description="Low complexity" evidence="9">
    <location>
        <begin position="512"/>
        <end position="532"/>
    </location>
</feature>
<comment type="function">
    <text evidence="8">First step of mRNA capping. Converts the 5'-triphosphate end of a nascent mRNA chain into a diphosphate end.</text>
</comment>
<evidence type="ECO:0000256" key="5">
    <source>
        <dbReference type="ARBA" id="ARBA00022801"/>
    </source>
</evidence>
<dbReference type="EC" id="3.6.1.74" evidence="8"/>
<protein>
    <recommendedName>
        <fullName evidence="8">mRNA-capping enzyme subunit beta</fullName>
        <ecNumber evidence="8">3.6.1.74</ecNumber>
    </recommendedName>
    <alternativeName>
        <fullName evidence="8">mRNA 5'-phosphatase</fullName>
    </alternativeName>
    <alternativeName>
        <fullName evidence="8">mRNA 5'-triphosphate monophosphatase</fullName>
    </alternativeName>
</protein>
<dbReference type="GO" id="GO:0031533">
    <property type="term" value="C:mRNA capping enzyme complex"/>
    <property type="evidence" value="ECO:0007669"/>
    <property type="project" value="UniProtKB-UniRule"/>
</dbReference>
<dbReference type="GO" id="GO:0006370">
    <property type="term" value="P:7-methylguanosine mRNA capping"/>
    <property type="evidence" value="ECO:0007669"/>
    <property type="project" value="UniProtKB-UniRule"/>
</dbReference>
<dbReference type="GO" id="GO:0140818">
    <property type="term" value="F:mRNA 5'-triphosphate monophosphatase activity"/>
    <property type="evidence" value="ECO:0007669"/>
    <property type="project" value="UniProtKB-EC"/>
</dbReference>
<name>A0AB34KXG4_9PEZI</name>
<evidence type="ECO:0000256" key="8">
    <source>
        <dbReference type="RuleBase" id="RU367053"/>
    </source>
</evidence>
<dbReference type="Pfam" id="PF02940">
    <property type="entry name" value="mRNA_triPase"/>
    <property type="match status" value="1"/>
</dbReference>
<comment type="cofactor">
    <cofactor evidence="1 8">
        <name>Mg(2+)</name>
        <dbReference type="ChEBI" id="CHEBI:18420"/>
    </cofactor>
</comment>
<feature type="compositionally biased region" description="Low complexity" evidence="9">
    <location>
        <begin position="156"/>
        <end position="173"/>
    </location>
</feature>
<feature type="compositionally biased region" description="Polar residues" evidence="9">
    <location>
        <begin position="396"/>
        <end position="414"/>
    </location>
</feature>
<reference evidence="11 12" key="1">
    <citation type="journal article" date="2020" name="Microbiol. Resour. Announc.">
        <title>Draft Genome Sequence of a Cladosporium Species Isolated from the Mesophotic Ascidian Didemnum maculosum.</title>
        <authorList>
            <person name="Gioti A."/>
            <person name="Siaperas R."/>
            <person name="Nikolaivits E."/>
            <person name="Le Goff G."/>
            <person name="Ouazzani J."/>
            <person name="Kotoulas G."/>
            <person name="Topakas E."/>
        </authorList>
    </citation>
    <scope>NUCLEOTIDE SEQUENCE [LARGE SCALE GENOMIC DNA]</scope>
    <source>
        <strain evidence="11 12">TM138-S3</strain>
    </source>
</reference>
<feature type="region of interest" description="Disordered" evidence="9">
    <location>
        <begin position="1"/>
        <end position="335"/>
    </location>
</feature>
<feature type="compositionally biased region" description="Pro residues" evidence="9">
    <location>
        <begin position="137"/>
        <end position="152"/>
    </location>
</feature>
<keyword evidence="6 8" id="KW-0539">Nucleus</keyword>
<feature type="compositionally biased region" description="Polar residues" evidence="9">
    <location>
        <begin position="49"/>
        <end position="58"/>
    </location>
</feature>
<comment type="catalytic activity">
    <reaction evidence="7">
        <text>a 5'-end triphospho-ribonucleoside in mRNA + H2O = a 5'-end diphospho-ribonucleoside in mRNA + phosphate + H(+)</text>
        <dbReference type="Rhea" id="RHEA:67004"/>
        <dbReference type="Rhea" id="RHEA-COMP:17164"/>
        <dbReference type="Rhea" id="RHEA-COMP:17165"/>
        <dbReference type="ChEBI" id="CHEBI:15377"/>
        <dbReference type="ChEBI" id="CHEBI:15378"/>
        <dbReference type="ChEBI" id="CHEBI:43474"/>
        <dbReference type="ChEBI" id="CHEBI:167616"/>
        <dbReference type="ChEBI" id="CHEBI:167618"/>
        <dbReference type="EC" id="3.6.1.74"/>
    </reaction>
    <physiologicalReaction direction="left-to-right" evidence="7">
        <dbReference type="Rhea" id="RHEA:67005"/>
    </physiologicalReaction>
</comment>
<comment type="similarity">
    <text evidence="3 8">Belongs to the fungal TPase family.</text>
</comment>
<dbReference type="RefSeq" id="XP_069231108.1">
    <property type="nucleotide sequence ID" value="XM_069371802.1"/>
</dbReference>
<comment type="caution">
    <text evidence="11">The sequence shown here is derived from an EMBL/GenBank/DDBJ whole genome shotgun (WGS) entry which is preliminary data.</text>
</comment>
<dbReference type="CDD" id="cd07470">
    <property type="entry name" value="CYTH-like_mRNA_RTPase"/>
    <property type="match status" value="1"/>
</dbReference>